<proteinExistence type="predicted"/>
<name>A0ABR3VGW7_HUMIN</name>
<accession>A0ABR3VGW7</accession>
<reference evidence="4 5" key="1">
    <citation type="journal article" date="2024" name="Commun. Biol.">
        <title>Comparative genomic analysis of thermophilic fungi reveals convergent evolutionary adaptations and gene losses.</title>
        <authorList>
            <person name="Steindorff A.S."/>
            <person name="Aguilar-Pontes M.V."/>
            <person name="Robinson A.J."/>
            <person name="Andreopoulos B."/>
            <person name="LaButti K."/>
            <person name="Kuo A."/>
            <person name="Mondo S."/>
            <person name="Riley R."/>
            <person name="Otillar R."/>
            <person name="Haridas S."/>
            <person name="Lipzen A."/>
            <person name="Grimwood J."/>
            <person name="Schmutz J."/>
            <person name="Clum A."/>
            <person name="Reid I.D."/>
            <person name="Moisan M.C."/>
            <person name="Butler G."/>
            <person name="Nguyen T.T.M."/>
            <person name="Dewar K."/>
            <person name="Conant G."/>
            <person name="Drula E."/>
            <person name="Henrissat B."/>
            <person name="Hansel C."/>
            <person name="Singer S."/>
            <person name="Hutchinson M.I."/>
            <person name="de Vries R.P."/>
            <person name="Natvig D.O."/>
            <person name="Powell A.J."/>
            <person name="Tsang A."/>
            <person name="Grigoriev I.V."/>
        </authorList>
    </citation>
    <scope>NUCLEOTIDE SEQUENCE [LARGE SCALE GENOMIC DNA]</scope>
    <source>
        <strain evidence="4 5">CBS 620.91</strain>
    </source>
</reference>
<gene>
    <name evidence="4" type="ORF">VTJ49DRAFT_7596</name>
</gene>
<protein>
    <recommendedName>
        <fullName evidence="6">NACHT domain-containing protein</fullName>
    </recommendedName>
</protein>
<feature type="domain" description="Nephrocystin 3-like N-terminal" evidence="3">
    <location>
        <begin position="177"/>
        <end position="328"/>
    </location>
</feature>
<dbReference type="InterPro" id="IPR029058">
    <property type="entry name" value="AB_hydrolase_fold"/>
</dbReference>
<dbReference type="InterPro" id="IPR027417">
    <property type="entry name" value="P-loop_NTPase"/>
</dbReference>
<dbReference type="EMBL" id="JAZGSY010000093">
    <property type="protein sequence ID" value="KAL1840937.1"/>
    <property type="molecule type" value="Genomic_DNA"/>
</dbReference>
<dbReference type="Pfam" id="PF24883">
    <property type="entry name" value="NPHP3_N"/>
    <property type="match status" value="1"/>
</dbReference>
<dbReference type="Proteomes" id="UP001583172">
    <property type="component" value="Unassembled WGS sequence"/>
</dbReference>
<evidence type="ECO:0000313" key="4">
    <source>
        <dbReference type="EMBL" id="KAL1840937.1"/>
    </source>
</evidence>
<dbReference type="Pfam" id="PF22939">
    <property type="entry name" value="WHD_GPIID"/>
    <property type="match status" value="1"/>
</dbReference>
<dbReference type="PANTHER" id="PTHR10039">
    <property type="entry name" value="AMELOGENIN"/>
    <property type="match status" value="1"/>
</dbReference>
<evidence type="ECO:0000256" key="1">
    <source>
        <dbReference type="ARBA" id="ARBA00022737"/>
    </source>
</evidence>
<evidence type="ECO:0000259" key="2">
    <source>
        <dbReference type="Pfam" id="PF22939"/>
    </source>
</evidence>
<dbReference type="Gene3D" id="3.40.50.300">
    <property type="entry name" value="P-loop containing nucleotide triphosphate hydrolases"/>
    <property type="match status" value="1"/>
</dbReference>
<keyword evidence="5" id="KW-1185">Reference proteome</keyword>
<evidence type="ECO:0008006" key="6">
    <source>
        <dbReference type="Google" id="ProtNLM"/>
    </source>
</evidence>
<evidence type="ECO:0000259" key="3">
    <source>
        <dbReference type="Pfam" id="PF24883"/>
    </source>
</evidence>
<sequence>MAADLQSGEPIGLQQLYPREPHVKCTHDLVAVHGFGGDAISTWTNDENTCWLEWLTSDLPGLRVFTFGYEPEPVYLSSRMQQGFQSGVFPFAQNLLGELKDKRALTKQHNPLTFLCYNIGGIVVKHAIVFALSRNQLYQDILNSTVHIIFLDTPHRGLATEAWRDIYGSEATRVGEQQFKQWSPELGQLAEQFAEFASKGSGKSTMVAYLIKHVRYHGHKVLYLFCREAVGLDMSDRINCLTLQMVKRDRKVLKELVQHYEEHQGKQLSFPKEAVRVFQAALRMFGPCFIFLDGLDECDKKDREVLISTMRHAVDEITQGLRIMCTSRDERDLERLLGSGDVTDLPIVERFTSNDIRLMIQDEILKQPELAERLKDSPSQLSEDIINNLTTNARGMFLLPKLVIEELNAKPSTEGIYKLLDNLPENLHDVYMVAVRRIPAKWRPTAREVFAWTAWACRPLRVGELREALQQYTRASFPNLASDIKAACGGLVVVENDVIRFNHSSVRRFFRESETLRNDSIGRQLVVDNAEDLLAEVCTRYLFDDDYGYGMHWCSGPDSMRRFKKGDPARLREYAPLLSYACCYWIFHCRESRRAVRFAQPIHDFVHSKNVLLWLEALAHFAPTTTRPLRQFVGFLRSFVNELKFRVDKQHAGAMERTLAVLSRIRAFLWRWEEPLLRFPIEFHHLSQLVYEPDVCQAGSGGQGIVFTSRGVRGLENLHDMLECMTAYRLCDRLLICDLNIFMWQSLMPSTPWDCAHPKSGPAWLALGSMAVHAALRADMRAVAISWGCFDGGNDPSRPIVIKTSAWLLREEDINVDMEIIVWSDTDLRSSNLVDETRTYAFKGSRCPLAFAEVDGRSCLWTPGGGYDLETGRRAPLLLIFNDQSLESLFLWKRGSSSHKVWRSAFRAGRDRSVCKIWDYRNKPANLDLGYFYNNGGLQAFNDQESLLVVCVPEEPESLLLVFRLASSDVAASVQKITYSQVLQGADILSLAFCPEHEERIYVLSTTKVIWTFNVPGHAAVGLPKESSMLEHNRPVVSAVVHGKDGPVLLASHPGRRWAKWPPGV</sequence>
<organism evidence="4 5">
    <name type="scientific">Humicola insolens</name>
    <name type="common">Soft-rot fungus</name>
    <dbReference type="NCBI Taxonomy" id="85995"/>
    <lineage>
        <taxon>Eukaryota</taxon>
        <taxon>Fungi</taxon>
        <taxon>Dikarya</taxon>
        <taxon>Ascomycota</taxon>
        <taxon>Pezizomycotina</taxon>
        <taxon>Sordariomycetes</taxon>
        <taxon>Sordariomycetidae</taxon>
        <taxon>Sordariales</taxon>
        <taxon>Chaetomiaceae</taxon>
        <taxon>Mycothermus</taxon>
    </lineage>
</organism>
<dbReference type="InterPro" id="IPR054471">
    <property type="entry name" value="GPIID_WHD"/>
</dbReference>
<evidence type="ECO:0000313" key="5">
    <source>
        <dbReference type="Proteomes" id="UP001583172"/>
    </source>
</evidence>
<feature type="domain" description="GPI inositol-deacylase winged helix" evidence="2">
    <location>
        <begin position="440"/>
        <end position="512"/>
    </location>
</feature>
<comment type="caution">
    <text evidence="4">The sequence shown here is derived from an EMBL/GenBank/DDBJ whole genome shotgun (WGS) entry which is preliminary data.</text>
</comment>
<keyword evidence="1" id="KW-0677">Repeat</keyword>
<dbReference type="SUPFAM" id="SSF52540">
    <property type="entry name" value="P-loop containing nucleoside triphosphate hydrolases"/>
    <property type="match status" value="1"/>
</dbReference>
<dbReference type="SUPFAM" id="SSF53474">
    <property type="entry name" value="alpha/beta-Hydrolases"/>
    <property type="match status" value="1"/>
</dbReference>
<dbReference type="InterPro" id="IPR056884">
    <property type="entry name" value="NPHP3-like_N"/>
</dbReference>
<dbReference type="PANTHER" id="PTHR10039:SF15">
    <property type="entry name" value="NACHT DOMAIN-CONTAINING PROTEIN"/>
    <property type="match status" value="1"/>
</dbReference>